<evidence type="ECO:0000256" key="5">
    <source>
        <dbReference type="ARBA" id="ARBA00022989"/>
    </source>
</evidence>
<name>A0A5B1BXV1_VIBCL</name>
<keyword evidence="4 7" id="KW-0812">Transmembrane</keyword>
<dbReference type="AlphaFoldDB" id="A0A5B1BXV1"/>
<dbReference type="Pfam" id="PF01027">
    <property type="entry name" value="Bax1-I"/>
    <property type="match status" value="1"/>
</dbReference>
<comment type="similarity">
    <text evidence="2 7">Belongs to the BI1 family.</text>
</comment>
<keyword evidence="5 7" id="KW-1133">Transmembrane helix</keyword>
<keyword evidence="6 7" id="KW-0472">Membrane</keyword>
<accession>A0A5B1BXV1</accession>
<sequence>MKQEATIDKVPISAEEKVLKNTYMLLGMNLLTASGVAFISMSSGIGAIPWYFMLPVYFVLLYLVEKNADSAAGLPLTFVFTGFLGLTLGPILNQVMQISNGSEIITTALMSTAILFVVLSAWTIKMRLKMSKFASFLAVGMISAFIMSIMNVVLFQSSVISMVISTAVMFLSGAIIMWQTSEIINGGETNYIRATITLFVQIYNMFLSLIQLLGFSDILKD</sequence>
<dbReference type="PANTHER" id="PTHR23291">
    <property type="entry name" value="BAX INHIBITOR-RELATED"/>
    <property type="match status" value="1"/>
</dbReference>
<evidence type="ECO:0000256" key="1">
    <source>
        <dbReference type="ARBA" id="ARBA00004651"/>
    </source>
</evidence>
<dbReference type="InterPro" id="IPR006214">
    <property type="entry name" value="Bax_inhibitor_1-related"/>
</dbReference>
<evidence type="ECO:0000313" key="8">
    <source>
        <dbReference type="EMBL" id="KAA1253607.1"/>
    </source>
</evidence>
<feature type="transmembrane region" description="Helical" evidence="7">
    <location>
        <begin position="160"/>
        <end position="178"/>
    </location>
</feature>
<feature type="transmembrane region" description="Helical" evidence="7">
    <location>
        <begin position="190"/>
        <end position="213"/>
    </location>
</feature>
<evidence type="ECO:0000256" key="4">
    <source>
        <dbReference type="ARBA" id="ARBA00022692"/>
    </source>
</evidence>
<feature type="transmembrane region" description="Helical" evidence="7">
    <location>
        <begin position="47"/>
        <end position="64"/>
    </location>
</feature>
<evidence type="ECO:0000256" key="3">
    <source>
        <dbReference type="ARBA" id="ARBA00022475"/>
    </source>
</evidence>
<proteinExistence type="inferred from homology"/>
<evidence type="ECO:0000256" key="7">
    <source>
        <dbReference type="RuleBase" id="RU004379"/>
    </source>
</evidence>
<evidence type="ECO:0000256" key="6">
    <source>
        <dbReference type="ARBA" id="ARBA00023136"/>
    </source>
</evidence>
<comment type="caution">
    <text evidence="8">The sequence shown here is derived from an EMBL/GenBank/DDBJ whole genome shotgun (WGS) entry which is preliminary data.</text>
</comment>
<evidence type="ECO:0000256" key="2">
    <source>
        <dbReference type="ARBA" id="ARBA00010350"/>
    </source>
</evidence>
<feature type="transmembrane region" description="Helical" evidence="7">
    <location>
        <begin position="136"/>
        <end position="154"/>
    </location>
</feature>
<organism evidence="8 9">
    <name type="scientific">Vibrio cholerae</name>
    <dbReference type="NCBI Taxonomy" id="666"/>
    <lineage>
        <taxon>Bacteria</taxon>
        <taxon>Pseudomonadati</taxon>
        <taxon>Pseudomonadota</taxon>
        <taxon>Gammaproteobacteria</taxon>
        <taxon>Vibrionales</taxon>
        <taxon>Vibrionaceae</taxon>
        <taxon>Vibrio</taxon>
    </lineage>
</organism>
<gene>
    <name evidence="8" type="ORF">F0M16_16080</name>
</gene>
<keyword evidence="3" id="KW-1003">Cell membrane</keyword>
<comment type="subcellular location">
    <subcellularLocation>
        <location evidence="1">Cell membrane</location>
        <topology evidence="1">Multi-pass membrane protein</topology>
    </subcellularLocation>
</comment>
<dbReference type="PANTHER" id="PTHR23291:SF115">
    <property type="entry name" value="MODULATOR OF FTSH PROTEASE YCCA"/>
    <property type="match status" value="1"/>
</dbReference>
<dbReference type="Proteomes" id="UP000323225">
    <property type="component" value="Unassembled WGS sequence"/>
</dbReference>
<dbReference type="GO" id="GO:0005886">
    <property type="term" value="C:plasma membrane"/>
    <property type="evidence" value="ECO:0007669"/>
    <property type="project" value="UniProtKB-SubCell"/>
</dbReference>
<reference evidence="8 9" key="1">
    <citation type="submission" date="2019-09" db="EMBL/GenBank/DDBJ databases">
        <authorList>
            <person name="Kritzky A."/>
            <person name="Schelkanova E.Y."/>
            <person name="Alkhova Z.V."/>
            <person name="Smirnova N.I."/>
        </authorList>
    </citation>
    <scope>NUCLEOTIDE SEQUENCE [LARGE SCALE GENOMIC DNA]</scope>
    <source>
        <strain evidence="8 9">M1526</strain>
    </source>
</reference>
<protein>
    <submittedName>
        <fullName evidence="8">BAX inhibitor (BI)-1/YccA family protein</fullName>
    </submittedName>
</protein>
<dbReference type="EMBL" id="VUAA01000019">
    <property type="protein sequence ID" value="KAA1253607.1"/>
    <property type="molecule type" value="Genomic_DNA"/>
</dbReference>
<feature type="transmembrane region" description="Helical" evidence="7">
    <location>
        <begin position="21"/>
        <end position="41"/>
    </location>
</feature>
<feature type="transmembrane region" description="Helical" evidence="7">
    <location>
        <begin position="104"/>
        <end position="124"/>
    </location>
</feature>
<evidence type="ECO:0000313" key="9">
    <source>
        <dbReference type="Proteomes" id="UP000323225"/>
    </source>
</evidence>
<feature type="transmembrane region" description="Helical" evidence="7">
    <location>
        <begin position="71"/>
        <end position="92"/>
    </location>
</feature>